<keyword evidence="3" id="KW-1185">Reference proteome</keyword>
<feature type="region of interest" description="Disordered" evidence="1">
    <location>
        <begin position="134"/>
        <end position="157"/>
    </location>
</feature>
<dbReference type="AlphaFoldDB" id="M1CUN3"/>
<dbReference type="Gramene" id="PGSC0003DMT400075094">
    <property type="protein sequence ID" value="PGSC0003DMT400075094"/>
    <property type="gene ID" value="PGSC0003DMG400029209"/>
</dbReference>
<feature type="compositionally biased region" description="Polar residues" evidence="1">
    <location>
        <begin position="30"/>
        <end position="44"/>
    </location>
</feature>
<feature type="region of interest" description="Disordered" evidence="1">
    <location>
        <begin position="1"/>
        <end position="46"/>
    </location>
</feature>
<dbReference type="PaxDb" id="4113-PGSC0003DMT400075094"/>
<reference evidence="2" key="2">
    <citation type="submission" date="2015-06" db="UniProtKB">
        <authorList>
            <consortium name="EnsemblPlants"/>
        </authorList>
    </citation>
    <scope>IDENTIFICATION</scope>
    <source>
        <strain evidence="2">DM1-3 516 R44</strain>
    </source>
</reference>
<dbReference type="EnsemblPlants" id="PGSC0003DMT400075094">
    <property type="protein sequence ID" value="PGSC0003DMT400075094"/>
    <property type="gene ID" value="PGSC0003DMG400029209"/>
</dbReference>
<sequence>MGRGRGRSSPGSSYGSSSNTSIMQMGRKSLINSRISQSEASSSVHLEDIPEDSSLYAQLQAYLSQKKNDTFASIAKEDNDDIKSYEKGIIADSSVRHIARKISIQDGDKEEMINNYLEEVKRSLLLNLTQIEKSDTSMRSETSDDTTDDNQEAQPIEKLCQKIL</sequence>
<dbReference type="InParanoid" id="M1CUN3"/>
<evidence type="ECO:0000313" key="3">
    <source>
        <dbReference type="Proteomes" id="UP000011115"/>
    </source>
</evidence>
<feature type="compositionally biased region" description="Low complexity" evidence="1">
    <location>
        <begin position="7"/>
        <end position="18"/>
    </location>
</feature>
<evidence type="ECO:0000313" key="2">
    <source>
        <dbReference type="EnsemblPlants" id="PGSC0003DMT400075094"/>
    </source>
</evidence>
<reference evidence="3" key="1">
    <citation type="journal article" date="2011" name="Nature">
        <title>Genome sequence and analysis of the tuber crop potato.</title>
        <authorList>
            <consortium name="The Potato Genome Sequencing Consortium"/>
        </authorList>
    </citation>
    <scope>NUCLEOTIDE SEQUENCE [LARGE SCALE GENOMIC DNA]</scope>
    <source>
        <strain evidence="3">cv. DM1-3 516 R44</strain>
    </source>
</reference>
<organism evidence="2 3">
    <name type="scientific">Solanum tuberosum</name>
    <name type="common">Potato</name>
    <dbReference type="NCBI Taxonomy" id="4113"/>
    <lineage>
        <taxon>Eukaryota</taxon>
        <taxon>Viridiplantae</taxon>
        <taxon>Streptophyta</taxon>
        <taxon>Embryophyta</taxon>
        <taxon>Tracheophyta</taxon>
        <taxon>Spermatophyta</taxon>
        <taxon>Magnoliopsida</taxon>
        <taxon>eudicotyledons</taxon>
        <taxon>Gunneridae</taxon>
        <taxon>Pentapetalae</taxon>
        <taxon>asterids</taxon>
        <taxon>lamiids</taxon>
        <taxon>Solanales</taxon>
        <taxon>Solanaceae</taxon>
        <taxon>Solanoideae</taxon>
        <taxon>Solaneae</taxon>
        <taxon>Solanum</taxon>
    </lineage>
</organism>
<dbReference type="HOGENOM" id="CLU_119755_0_0_1"/>
<evidence type="ECO:0000256" key="1">
    <source>
        <dbReference type="SAM" id="MobiDB-lite"/>
    </source>
</evidence>
<protein>
    <submittedName>
        <fullName evidence="2">Uncharacterized protein</fullName>
    </submittedName>
</protein>
<proteinExistence type="predicted"/>
<accession>M1CUN3</accession>
<name>M1CUN3_SOLTU</name>
<dbReference type="Proteomes" id="UP000011115">
    <property type="component" value="Unassembled WGS sequence"/>
</dbReference>